<comment type="caution">
    <text evidence="1">The sequence shown here is derived from an EMBL/GenBank/DDBJ whole genome shotgun (WGS) entry which is preliminary data.</text>
</comment>
<sequence length="47" mass="5273">GGYLTYFPAIQKQDNSNIYQYDKIEKSDLIKASEPSAAETADTNLFI</sequence>
<dbReference type="EMBL" id="BART01006793">
    <property type="protein sequence ID" value="GAG69861.1"/>
    <property type="molecule type" value="Genomic_DNA"/>
</dbReference>
<organism evidence="1">
    <name type="scientific">marine sediment metagenome</name>
    <dbReference type="NCBI Taxonomy" id="412755"/>
    <lineage>
        <taxon>unclassified sequences</taxon>
        <taxon>metagenomes</taxon>
        <taxon>ecological metagenomes</taxon>
    </lineage>
</organism>
<gene>
    <name evidence="1" type="ORF">S01H4_15501</name>
</gene>
<reference evidence="1" key="1">
    <citation type="journal article" date="2014" name="Front. Microbiol.">
        <title>High frequency of phylogenetically diverse reductive dehalogenase-homologous genes in deep subseafloor sedimentary metagenomes.</title>
        <authorList>
            <person name="Kawai M."/>
            <person name="Futagami T."/>
            <person name="Toyoda A."/>
            <person name="Takaki Y."/>
            <person name="Nishi S."/>
            <person name="Hori S."/>
            <person name="Arai W."/>
            <person name="Tsubouchi T."/>
            <person name="Morono Y."/>
            <person name="Uchiyama I."/>
            <person name="Ito T."/>
            <person name="Fujiyama A."/>
            <person name="Inagaki F."/>
            <person name="Takami H."/>
        </authorList>
    </citation>
    <scope>NUCLEOTIDE SEQUENCE</scope>
    <source>
        <strain evidence="1">Expedition CK06-06</strain>
    </source>
</reference>
<proteinExistence type="predicted"/>
<protein>
    <submittedName>
        <fullName evidence="1">Uncharacterized protein</fullName>
    </submittedName>
</protein>
<evidence type="ECO:0000313" key="1">
    <source>
        <dbReference type="EMBL" id="GAG69861.1"/>
    </source>
</evidence>
<feature type="non-terminal residue" evidence="1">
    <location>
        <position position="1"/>
    </location>
</feature>
<accession>X1BCY7</accession>
<name>X1BCY7_9ZZZZ</name>
<dbReference type="AlphaFoldDB" id="X1BCY7"/>